<gene>
    <name evidence="4" type="primary">rplO</name>
    <name evidence="8" type="ORF">COU13_00185</name>
</gene>
<keyword evidence="2 4" id="KW-0689">Ribosomal protein</keyword>
<dbReference type="EMBL" id="PFBF01000004">
    <property type="protein sequence ID" value="PIR86537.1"/>
    <property type="molecule type" value="Genomic_DNA"/>
</dbReference>
<dbReference type="GO" id="GO:0019843">
    <property type="term" value="F:rRNA binding"/>
    <property type="evidence" value="ECO:0007669"/>
    <property type="project" value="UniProtKB-UniRule"/>
</dbReference>
<dbReference type="GO" id="GO:0006412">
    <property type="term" value="P:translation"/>
    <property type="evidence" value="ECO:0007669"/>
    <property type="project" value="UniProtKB-UniRule"/>
</dbReference>
<keyword evidence="4" id="KW-0699">rRNA-binding</keyword>
<dbReference type="Proteomes" id="UP000230706">
    <property type="component" value="Unassembled WGS sequence"/>
</dbReference>
<comment type="similarity">
    <text evidence="1 4 5">Belongs to the universal ribosomal protein uL15 family.</text>
</comment>
<dbReference type="PANTHER" id="PTHR12934:SF11">
    <property type="entry name" value="LARGE RIBOSOMAL SUBUNIT PROTEIN UL15M"/>
    <property type="match status" value="1"/>
</dbReference>
<dbReference type="GO" id="GO:0003735">
    <property type="term" value="F:structural constituent of ribosome"/>
    <property type="evidence" value="ECO:0007669"/>
    <property type="project" value="InterPro"/>
</dbReference>
<reference evidence="9" key="1">
    <citation type="submission" date="2017-09" db="EMBL/GenBank/DDBJ databases">
        <title>Depth-based differentiation of microbial function through sediment-hosted aquifers and enrichment of novel symbionts in the deep terrestrial subsurface.</title>
        <authorList>
            <person name="Probst A.J."/>
            <person name="Ladd B."/>
            <person name="Jarett J.K."/>
            <person name="Geller-Mcgrath D.E."/>
            <person name="Sieber C.M.K."/>
            <person name="Emerson J.B."/>
            <person name="Anantharaman K."/>
            <person name="Thomas B.C."/>
            <person name="Malmstrom R."/>
            <person name="Stieglmeier M."/>
            <person name="Klingl A."/>
            <person name="Woyke T."/>
            <person name="Ryan C.M."/>
            <person name="Banfield J.F."/>
        </authorList>
    </citation>
    <scope>NUCLEOTIDE SEQUENCE [LARGE SCALE GENOMIC DNA]</scope>
</reference>
<organism evidence="8 9">
    <name type="scientific">Candidatus Kaiserbacteria bacterium CG10_big_fil_rev_8_21_14_0_10_43_70</name>
    <dbReference type="NCBI Taxonomy" id="1974605"/>
    <lineage>
        <taxon>Bacteria</taxon>
        <taxon>Candidatus Kaiseribacteriota</taxon>
    </lineage>
</organism>
<evidence type="ECO:0000256" key="6">
    <source>
        <dbReference type="SAM" id="MobiDB-lite"/>
    </source>
</evidence>
<evidence type="ECO:0000256" key="5">
    <source>
        <dbReference type="RuleBase" id="RU003888"/>
    </source>
</evidence>
<comment type="subunit">
    <text evidence="4">Part of the 50S ribosomal subunit.</text>
</comment>
<evidence type="ECO:0000256" key="4">
    <source>
        <dbReference type="HAMAP-Rule" id="MF_01341"/>
    </source>
</evidence>
<evidence type="ECO:0000256" key="3">
    <source>
        <dbReference type="ARBA" id="ARBA00023274"/>
    </source>
</evidence>
<feature type="compositionally biased region" description="Basic and acidic residues" evidence="6">
    <location>
        <begin position="43"/>
        <end position="52"/>
    </location>
</feature>
<dbReference type="Pfam" id="PF00828">
    <property type="entry name" value="Ribosomal_L27A"/>
    <property type="match status" value="1"/>
</dbReference>
<dbReference type="PROSITE" id="PS00475">
    <property type="entry name" value="RIBOSOMAL_L15"/>
    <property type="match status" value="1"/>
</dbReference>
<dbReference type="PANTHER" id="PTHR12934">
    <property type="entry name" value="50S RIBOSOMAL PROTEIN L15"/>
    <property type="match status" value="1"/>
</dbReference>
<evidence type="ECO:0000256" key="1">
    <source>
        <dbReference type="ARBA" id="ARBA00007320"/>
    </source>
</evidence>
<keyword evidence="4" id="KW-0694">RNA-binding</keyword>
<dbReference type="InterPro" id="IPR001196">
    <property type="entry name" value="Ribosomal_uL15_CS"/>
</dbReference>
<evidence type="ECO:0000256" key="2">
    <source>
        <dbReference type="ARBA" id="ARBA00022980"/>
    </source>
</evidence>
<sequence length="149" mass="15931">MTGLHTLKRMTKRKAARVGRGGKRGKTSGKGHKGQKSRAGGKPRPELRDTIKKVPKKRGYGKNRARTINSGKLIAIPVSLSKIDVAFGSGETVSPKTLSERGIISSRGKKTPYVKILANGEINTKILIEGCKVSKTAREAIEKAGGSIV</sequence>
<evidence type="ECO:0000259" key="7">
    <source>
        <dbReference type="Pfam" id="PF00828"/>
    </source>
</evidence>
<accession>A0A2H0UJG0</accession>
<dbReference type="InterPro" id="IPR005749">
    <property type="entry name" value="Ribosomal_uL15_bac-type"/>
</dbReference>
<feature type="compositionally biased region" description="Basic residues" evidence="6">
    <location>
        <begin position="53"/>
        <end position="63"/>
    </location>
</feature>
<dbReference type="SUPFAM" id="SSF52080">
    <property type="entry name" value="Ribosomal proteins L15p and L18e"/>
    <property type="match status" value="1"/>
</dbReference>
<dbReference type="InterPro" id="IPR030878">
    <property type="entry name" value="Ribosomal_uL15"/>
</dbReference>
<name>A0A2H0UJG0_9BACT</name>
<dbReference type="Gene3D" id="3.100.10.10">
    <property type="match status" value="1"/>
</dbReference>
<protein>
    <recommendedName>
        <fullName evidence="4">Large ribosomal subunit protein uL15</fullName>
    </recommendedName>
</protein>
<dbReference type="HAMAP" id="MF_01341">
    <property type="entry name" value="Ribosomal_uL15"/>
    <property type="match status" value="1"/>
</dbReference>
<keyword evidence="3 4" id="KW-0687">Ribonucleoprotein</keyword>
<feature type="region of interest" description="Disordered" evidence="6">
    <location>
        <begin position="1"/>
        <end position="63"/>
    </location>
</feature>
<comment type="caution">
    <text evidence="8">The sequence shown here is derived from an EMBL/GenBank/DDBJ whole genome shotgun (WGS) entry which is preliminary data.</text>
</comment>
<comment type="function">
    <text evidence="4">Binds to the 23S rRNA.</text>
</comment>
<dbReference type="InterPro" id="IPR036227">
    <property type="entry name" value="Ribosomal_uL15/eL18_sf"/>
</dbReference>
<feature type="compositionally biased region" description="Basic residues" evidence="6">
    <location>
        <begin position="1"/>
        <end position="41"/>
    </location>
</feature>
<evidence type="ECO:0000313" key="8">
    <source>
        <dbReference type="EMBL" id="PIR86537.1"/>
    </source>
</evidence>
<dbReference type="GO" id="GO:0015934">
    <property type="term" value="C:large ribosomal subunit"/>
    <property type="evidence" value="ECO:0007669"/>
    <property type="project" value="InterPro"/>
</dbReference>
<dbReference type="InterPro" id="IPR021131">
    <property type="entry name" value="Ribosomal_uL15/eL18"/>
</dbReference>
<proteinExistence type="inferred from homology"/>
<dbReference type="AlphaFoldDB" id="A0A2H0UJG0"/>
<feature type="domain" description="Large ribosomal subunit protein uL15/eL18" evidence="7">
    <location>
        <begin position="77"/>
        <end position="149"/>
    </location>
</feature>
<evidence type="ECO:0000313" key="9">
    <source>
        <dbReference type="Proteomes" id="UP000230706"/>
    </source>
</evidence>